<keyword evidence="2" id="KW-1185">Reference proteome</keyword>
<dbReference type="RefSeq" id="WP_338258624.1">
    <property type="nucleotide sequence ID" value="NZ_BSRI01000003.1"/>
</dbReference>
<comment type="caution">
    <text evidence="1">The sequence shown here is derived from an EMBL/GenBank/DDBJ whole genome shotgun (WGS) entry which is preliminary data.</text>
</comment>
<evidence type="ECO:0000313" key="1">
    <source>
        <dbReference type="EMBL" id="GLV61196.1"/>
    </source>
</evidence>
<dbReference type="SUPFAM" id="SSF110849">
    <property type="entry name" value="ParB/Sulfiredoxin"/>
    <property type="match status" value="1"/>
</dbReference>
<proteinExistence type="predicted"/>
<dbReference type="Proteomes" id="UP001344906">
    <property type="component" value="Unassembled WGS sequence"/>
</dbReference>
<name>A0ABQ6G3U4_9CHLR</name>
<dbReference type="EMBL" id="BSRI01000003">
    <property type="protein sequence ID" value="GLV61196.1"/>
    <property type="molecule type" value="Genomic_DNA"/>
</dbReference>
<organism evidence="1 2">
    <name type="scientific">Dictyobacter halimunensis</name>
    <dbReference type="NCBI Taxonomy" id="3026934"/>
    <lineage>
        <taxon>Bacteria</taxon>
        <taxon>Bacillati</taxon>
        <taxon>Chloroflexota</taxon>
        <taxon>Ktedonobacteria</taxon>
        <taxon>Ktedonobacterales</taxon>
        <taxon>Dictyobacteraceae</taxon>
        <taxon>Dictyobacter</taxon>
    </lineage>
</organism>
<evidence type="ECO:0008006" key="3">
    <source>
        <dbReference type="Google" id="ProtNLM"/>
    </source>
</evidence>
<reference evidence="1 2" key="1">
    <citation type="submission" date="2023-02" db="EMBL/GenBank/DDBJ databases">
        <title>Dictyobacter halimunensis sp. nov., a new member of the class Ktedonobacteria from forest soil in a geothermal area.</title>
        <authorList>
            <person name="Rachmania M.K."/>
            <person name="Ningsih F."/>
            <person name="Sakai Y."/>
            <person name="Yabe S."/>
            <person name="Yokota A."/>
            <person name="Sjamsuridzal W."/>
        </authorList>
    </citation>
    <scope>NUCLEOTIDE SEQUENCE [LARGE SCALE GENOMIC DNA]</scope>
    <source>
        <strain evidence="1 2">S3.2.2.5</strain>
    </source>
</reference>
<sequence>MVTLLKEDRRHLTLKLEDLASLRDAGIEGADLAQRTLNTEHLERLALSDPATWPNIEVTKSDIGYLVIDGYHRWEAARLQGLASLKATSKTYKTAPEVIEATFRANLAHGLPASGENRSNYAYWLHITYPDLEQKEIAQRVGITQPAVSVAIARREARERQEQARAQGEPVEVNIDAAYAAIDQTFRSFERTTARMFQSLGHIDDQELILRIRRTIHSDVDREHLEHLGRLLLESAKRAKRSRAATVVDAAKAPQS</sequence>
<gene>
    <name evidence="1" type="ORF">KDH_80120</name>
</gene>
<accession>A0ABQ6G3U4</accession>
<protein>
    <recommendedName>
        <fullName evidence="3">ParB/Sulfiredoxin domain-containing protein</fullName>
    </recommendedName>
</protein>
<evidence type="ECO:0000313" key="2">
    <source>
        <dbReference type="Proteomes" id="UP001344906"/>
    </source>
</evidence>
<dbReference type="InterPro" id="IPR036086">
    <property type="entry name" value="ParB/Sulfiredoxin_sf"/>
</dbReference>